<dbReference type="InterPro" id="IPR024156">
    <property type="entry name" value="Small_GTPase_ARF"/>
</dbReference>
<evidence type="ECO:0000256" key="7">
    <source>
        <dbReference type="ARBA" id="ARBA00022927"/>
    </source>
</evidence>
<dbReference type="PRINTS" id="PR00328">
    <property type="entry name" value="SAR1GTPBP"/>
</dbReference>
<evidence type="ECO:0000313" key="13">
    <source>
        <dbReference type="EMBL" id="CAF4061970.1"/>
    </source>
</evidence>
<evidence type="ECO:0000256" key="2">
    <source>
        <dbReference type="ARBA" id="ARBA00010290"/>
    </source>
</evidence>
<dbReference type="PANTHER" id="PTHR11711">
    <property type="entry name" value="ADP RIBOSYLATION FACTOR-RELATED"/>
    <property type="match status" value="1"/>
</dbReference>
<keyword evidence="9 11" id="KW-0342">GTP-binding</keyword>
<dbReference type="Pfam" id="PF00025">
    <property type="entry name" value="Arf"/>
    <property type="match status" value="1"/>
</dbReference>
<dbReference type="Proteomes" id="UP000663891">
    <property type="component" value="Unassembled WGS sequence"/>
</dbReference>
<dbReference type="Proteomes" id="UP000663881">
    <property type="component" value="Unassembled WGS sequence"/>
</dbReference>
<dbReference type="GO" id="GO:0016192">
    <property type="term" value="P:vesicle-mediated transport"/>
    <property type="evidence" value="ECO:0007669"/>
    <property type="project" value="UniProtKB-KW"/>
</dbReference>
<feature type="binding site" evidence="11">
    <location>
        <position position="19"/>
    </location>
    <ligand>
        <name>GTP</name>
        <dbReference type="ChEBI" id="CHEBI:37565"/>
    </ligand>
</feature>
<dbReference type="GO" id="GO:0003924">
    <property type="term" value="F:GTPase activity"/>
    <property type="evidence" value="ECO:0007669"/>
    <property type="project" value="InterPro"/>
</dbReference>
<keyword evidence="6" id="KW-0931">ER-Golgi transport</keyword>
<evidence type="ECO:0000256" key="11">
    <source>
        <dbReference type="PIRSR" id="PIRSR606689-1"/>
    </source>
</evidence>
<evidence type="ECO:0000256" key="10">
    <source>
        <dbReference type="ARBA" id="ARBA00023288"/>
    </source>
</evidence>
<dbReference type="GO" id="GO:0015031">
    <property type="term" value="P:protein transport"/>
    <property type="evidence" value="ECO:0007669"/>
    <property type="project" value="UniProtKB-KW"/>
</dbReference>
<keyword evidence="10" id="KW-0449">Lipoprotein</keyword>
<proteinExistence type="inferred from homology"/>
<sequence length="130" mass="14931">MCLCFRNRYLKFNILDIGGQSKIRIIWNHYFQDTKAIIYVIDSDDRARIDEACEALQKTLLNDELKGIPLLVPANKQDLSNAMNITELAEKSKLHSLSDRNWYIQGTSTLDGSGLLECLDWLANQLKDVR</sequence>
<organism evidence="13 14">
    <name type="scientific">Adineta steineri</name>
    <dbReference type="NCBI Taxonomy" id="433720"/>
    <lineage>
        <taxon>Eukaryota</taxon>
        <taxon>Metazoa</taxon>
        <taxon>Spiralia</taxon>
        <taxon>Gnathifera</taxon>
        <taxon>Rotifera</taxon>
        <taxon>Eurotatoria</taxon>
        <taxon>Bdelloidea</taxon>
        <taxon>Adinetida</taxon>
        <taxon>Adinetidae</taxon>
        <taxon>Adineta</taxon>
    </lineage>
</organism>
<dbReference type="AlphaFoldDB" id="A0A819T875"/>
<keyword evidence="7" id="KW-0653">Protein transport</keyword>
<comment type="similarity">
    <text evidence="2">Belongs to the small GTPase superfamily. Arf family.</text>
</comment>
<evidence type="ECO:0000256" key="6">
    <source>
        <dbReference type="ARBA" id="ARBA00022892"/>
    </source>
</evidence>
<evidence type="ECO:0000256" key="1">
    <source>
        <dbReference type="ARBA" id="ARBA00004555"/>
    </source>
</evidence>
<dbReference type="PROSITE" id="PS51417">
    <property type="entry name" value="ARF"/>
    <property type="match status" value="1"/>
</dbReference>
<name>A0A819T875_9BILA</name>
<evidence type="ECO:0000256" key="4">
    <source>
        <dbReference type="ARBA" id="ARBA00022707"/>
    </source>
</evidence>
<dbReference type="GO" id="GO:0005525">
    <property type="term" value="F:GTP binding"/>
    <property type="evidence" value="ECO:0007669"/>
    <property type="project" value="UniProtKB-KW"/>
</dbReference>
<dbReference type="GO" id="GO:0005794">
    <property type="term" value="C:Golgi apparatus"/>
    <property type="evidence" value="ECO:0007669"/>
    <property type="project" value="UniProtKB-SubCell"/>
</dbReference>
<keyword evidence="3" id="KW-0813">Transport</keyword>
<dbReference type="InterPro" id="IPR027417">
    <property type="entry name" value="P-loop_NTPase"/>
</dbReference>
<evidence type="ECO:0000256" key="8">
    <source>
        <dbReference type="ARBA" id="ARBA00023034"/>
    </source>
</evidence>
<evidence type="ECO:0000256" key="3">
    <source>
        <dbReference type="ARBA" id="ARBA00022448"/>
    </source>
</evidence>
<dbReference type="EMBL" id="CAJOAY010004259">
    <property type="protein sequence ID" value="CAF4061970.1"/>
    <property type="molecule type" value="Genomic_DNA"/>
</dbReference>
<reference evidence="13" key="1">
    <citation type="submission" date="2021-02" db="EMBL/GenBank/DDBJ databases">
        <authorList>
            <person name="Nowell W R."/>
        </authorList>
    </citation>
    <scope>NUCLEOTIDE SEQUENCE</scope>
</reference>
<dbReference type="FunFam" id="3.40.50.300:FF:003500">
    <property type="entry name" value="ADP-ribosylation factor 1"/>
    <property type="match status" value="1"/>
</dbReference>
<dbReference type="Gene3D" id="3.40.50.300">
    <property type="entry name" value="P-loop containing nucleotide triphosphate hydrolases"/>
    <property type="match status" value="1"/>
</dbReference>
<evidence type="ECO:0000256" key="5">
    <source>
        <dbReference type="ARBA" id="ARBA00022741"/>
    </source>
</evidence>
<keyword evidence="4" id="KW-0519">Myristate</keyword>
<protein>
    <recommendedName>
        <fullName evidence="15">ADP-ribosylation factor-like protein</fullName>
    </recommendedName>
</protein>
<dbReference type="CDD" id="cd00878">
    <property type="entry name" value="Arf_Arl"/>
    <property type="match status" value="1"/>
</dbReference>
<dbReference type="InterPro" id="IPR006689">
    <property type="entry name" value="Small_GTPase_ARF/SAR"/>
</dbReference>
<dbReference type="EMBL" id="CAJNON010001524">
    <property type="protein sequence ID" value="CAF1469024.1"/>
    <property type="molecule type" value="Genomic_DNA"/>
</dbReference>
<keyword evidence="8" id="KW-0333">Golgi apparatus</keyword>
<gene>
    <name evidence="13" type="ORF">OKA104_LOCUS33440</name>
    <name evidence="12" type="ORF">VCS650_LOCUS40502</name>
</gene>
<dbReference type="OrthoDB" id="6060392at2759"/>
<evidence type="ECO:0000256" key="9">
    <source>
        <dbReference type="ARBA" id="ARBA00023134"/>
    </source>
</evidence>
<keyword evidence="5 11" id="KW-0547">Nucleotide-binding</keyword>
<evidence type="ECO:0000313" key="14">
    <source>
        <dbReference type="Proteomes" id="UP000663881"/>
    </source>
</evidence>
<accession>A0A819T875</accession>
<feature type="binding site" evidence="11">
    <location>
        <begin position="75"/>
        <end position="78"/>
    </location>
    <ligand>
        <name>GTP</name>
        <dbReference type="ChEBI" id="CHEBI:37565"/>
    </ligand>
</feature>
<evidence type="ECO:0000313" key="12">
    <source>
        <dbReference type="EMBL" id="CAF1469024.1"/>
    </source>
</evidence>
<comment type="subcellular location">
    <subcellularLocation>
        <location evidence="1">Golgi apparatus</location>
    </subcellularLocation>
</comment>
<comment type="caution">
    <text evidence="13">The sequence shown here is derived from an EMBL/GenBank/DDBJ whole genome shotgun (WGS) entry which is preliminary data.</text>
</comment>
<dbReference type="SMART" id="SM00177">
    <property type="entry name" value="ARF"/>
    <property type="match status" value="1"/>
</dbReference>
<evidence type="ECO:0008006" key="15">
    <source>
        <dbReference type="Google" id="ProtNLM"/>
    </source>
</evidence>
<dbReference type="SUPFAM" id="SSF52540">
    <property type="entry name" value="P-loop containing nucleoside triphosphate hydrolases"/>
    <property type="match status" value="1"/>
</dbReference>